<proteinExistence type="predicted"/>
<reference evidence="2" key="2">
    <citation type="submission" date="2017-07" db="EMBL/GenBank/DDBJ databases">
        <authorList>
            <person name="Gomez-Gil B."/>
            <person name="Enciso-Ibarra K."/>
        </authorList>
    </citation>
    <scope>NUCLEOTIDE SEQUENCE</scope>
    <source>
        <strain evidence="2">CAIM 1827</strain>
    </source>
</reference>
<dbReference type="InterPro" id="IPR036255">
    <property type="entry name" value="YgfB-like_sf"/>
</dbReference>
<dbReference type="Proteomes" id="UP001170624">
    <property type="component" value="Unassembled WGS sequence"/>
</dbReference>
<evidence type="ECO:0000313" key="1">
    <source>
        <dbReference type="EMBL" id="MDO6542566.1"/>
    </source>
</evidence>
<evidence type="ECO:0000313" key="4">
    <source>
        <dbReference type="Proteomes" id="UP001170624"/>
    </source>
</evidence>
<accession>A0AAW7Y2I6</accession>
<evidence type="ECO:0000313" key="3">
    <source>
        <dbReference type="Proteomes" id="UP000215999"/>
    </source>
</evidence>
<dbReference type="EMBL" id="NOIF01000051">
    <property type="protein sequence ID" value="OZS44069.1"/>
    <property type="molecule type" value="Genomic_DNA"/>
</dbReference>
<dbReference type="InterPro" id="IPR004027">
    <property type="entry name" value="SEC_C_motif"/>
</dbReference>
<dbReference type="Proteomes" id="UP000215999">
    <property type="component" value="Unassembled WGS sequence"/>
</dbReference>
<reference evidence="1" key="3">
    <citation type="submission" date="2023-07" db="EMBL/GenBank/DDBJ databases">
        <title>Genome content predicts the carbon catabolic preferences of heterotrophic bacteria.</title>
        <authorList>
            <person name="Gralka M."/>
        </authorList>
    </citation>
    <scope>NUCLEOTIDE SEQUENCE</scope>
    <source>
        <strain evidence="1">G2M05</strain>
    </source>
</reference>
<dbReference type="RefSeq" id="WP_094956995.1">
    <property type="nucleotide sequence ID" value="NZ_AP024850.1"/>
</dbReference>
<dbReference type="SUPFAM" id="SSF103642">
    <property type="entry name" value="Sec-C motif"/>
    <property type="match status" value="1"/>
</dbReference>
<sequence>MMTLMTLPTDWEGMPAAFIEGALLAANANPKPLEPEVWLPVLLEGDTADLGVAMSDEHKVAVLNHFELQYRHIKAGEYDLPAEVCWSEAEGVSESLAHFAEGFLSVWPHIEPAWSEQTLAGGTMNMLSALITTLMLAMNEEETLAQMEAAGINNMPAPSALYPQLEIMLTEVVMAADELQIGTGAVAVNPYKNIGRNDPCLCGSGKKFKQCCGK</sequence>
<name>A0AAW7Y2I6_9GAMM</name>
<dbReference type="Pfam" id="PF02810">
    <property type="entry name" value="SEC-C"/>
    <property type="match status" value="1"/>
</dbReference>
<gene>
    <name evidence="2" type="ORF">ASV53_10050</name>
    <name evidence="1" type="ORF">Q4568_08480</name>
</gene>
<keyword evidence="3" id="KW-1185">Reference proteome</keyword>
<dbReference type="Gene3D" id="3.10.450.50">
    <property type="match status" value="1"/>
</dbReference>
<reference evidence="2 3" key="1">
    <citation type="journal article" date="2016" name="Antonie Van Leeuwenhoek">
        <title>Photobacterium sanguinicancri sp. nov. isolated from marine animals.</title>
        <authorList>
            <person name="Gomez-Gil B."/>
            <person name="Roque A."/>
            <person name="Rotllant G."/>
            <person name="Romalde J.L."/>
            <person name="Doce A."/>
            <person name="Eggermont M."/>
            <person name="Defoirdt T."/>
        </authorList>
    </citation>
    <scope>NUCLEOTIDE SEQUENCE [LARGE SCALE GENOMIC DNA]</scope>
    <source>
        <strain evidence="2 3">CAIM 1827</strain>
    </source>
</reference>
<protein>
    <submittedName>
        <fullName evidence="2">Prepilin peptidase</fullName>
    </submittedName>
    <submittedName>
        <fullName evidence="1">SEC-C metal-binding domain-containing protein</fullName>
    </submittedName>
</protein>
<evidence type="ECO:0000313" key="2">
    <source>
        <dbReference type="EMBL" id="OZS44069.1"/>
    </source>
</evidence>
<dbReference type="AlphaFoldDB" id="A0AAW7Y2I6"/>
<dbReference type="SUPFAM" id="SSF101327">
    <property type="entry name" value="YgfB-like"/>
    <property type="match status" value="1"/>
</dbReference>
<organism evidence="1 4">
    <name type="scientific">Photobacterium sanguinicancri</name>
    <dbReference type="NCBI Taxonomy" id="875932"/>
    <lineage>
        <taxon>Bacteria</taxon>
        <taxon>Pseudomonadati</taxon>
        <taxon>Pseudomonadota</taxon>
        <taxon>Gammaproteobacteria</taxon>
        <taxon>Vibrionales</taxon>
        <taxon>Vibrionaceae</taxon>
        <taxon>Photobacterium</taxon>
    </lineage>
</organism>
<dbReference type="EMBL" id="JAUOPU010000006">
    <property type="protein sequence ID" value="MDO6542566.1"/>
    <property type="molecule type" value="Genomic_DNA"/>
</dbReference>
<comment type="caution">
    <text evidence="1">The sequence shown here is derived from an EMBL/GenBank/DDBJ whole genome shotgun (WGS) entry which is preliminary data.</text>
</comment>